<comment type="similarity">
    <text evidence="1">Belongs to the short-chain dehydrogenases/reductases (SDR) family.</text>
</comment>
<gene>
    <name evidence="3" type="ORF">N7456_008207</name>
</gene>
<comment type="caution">
    <text evidence="3">The sequence shown here is derived from an EMBL/GenBank/DDBJ whole genome shotgun (WGS) entry which is preliminary data.</text>
</comment>
<keyword evidence="2" id="KW-0521">NADP</keyword>
<evidence type="ECO:0000313" key="4">
    <source>
        <dbReference type="Proteomes" id="UP001149165"/>
    </source>
</evidence>
<dbReference type="SUPFAM" id="SSF51735">
    <property type="entry name" value="NAD(P)-binding Rossmann-fold domains"/>
    <property type="match status" value="1"/>
</dbReference>
<dbReference type="OrthoDB" id="1669814at2759"/>
<dbReference type="PANTHER" id="PTHR42760:SF124">
    <property type="entry name" value="SHORT-CHAIN DEHYDROGENASE_REDUCTASE"/>
    <property type="match status" value="1"/>
</dbReference>
<dbReference type="NCBIfam" id="NF005559">
    <property type="entry name" value="PRK07231.1"/>
    <property type="match status" value="1"/>
</dbReference>
<dbReference type="PANTHER" id="PTHR42760">
    <property type="entry name" value="SHORT-CHAIN DEHYDROGENASES/REDUCTASES FAMILY MEMBER"/>
    <property type="match status" value="1"/>
</dbReference>
<reference evidence="3" key="2">
    <citation type="journal article" date="2023" name="IMA Fungus">
        <title>Comparative genomic study of the Penicillium genus elucidates a diverse pangenome and 15 lateral gene transfer events.</title>
        <authorList>
            <person name="Petersen C."/>
            <person name="Sorensen T."/>
            <person name="Nielsen M.R."/>
            <person name="Sondergaard T.E."/>
            <person name="Sorensen J.L."/>
            <person name="Fitzpatrick D.A."/>
            <person name="Frisvad J.C."/>
            <person name="Nielsen K.L."/>
        </authorList>
    </citation>
    <scope>NUCLEOTIDE SEQUENCE</scope>
    <source>
        <strain evidence="3">IBT 30069</strain>
    </source>
</reference>
<reference evidence="3" key="1">
    <citation type="submission" date="2022-11" db="EMBL/GenBank/DDBJ databases">
        <authorList>
            <person name="Petersen C."/>
        </authorList>
    </citation>
    <scope>NUCLEOTIDE SEQUENCE</scope>
    <source>
        <strain evidence="3">IBT 30069</strain>
    </source>
</reference>
<accession>A0A9W9K9F8</accession>
<dbReference type="Proteomes" id="UP001149165">
    <property type="component" value="Unassembled WGS sequence"/>
</dbReference>
<dbReference type="Gene3D" id="3.40.50.720">
    <property type="entry name" value="NAD(P)-binding Rossmann-like Domain"/>
    <property type="match status" value="1"/>
</dbReference>
<keyword evidence="4" id="KW-1185">Reference proteome</keyword>
<evidence type="ECO:0000256" key="2">
    <source>
        <dbReference type="ARBA" id="ARBA00022857"/>
    </source>
</evidence>
<dbReference type="FunFam" id="3.40.50.720:FF:000084">
    <property type="entry name" value="Short-chain dehydrogenase reductase"/>
    <property type="match status" value="1"/>
</dbReference>
<dbReference type="GO" id="GO:0016616">
    <property type="term" value="F:oxidoreductase activity, acting on the CH-OH group of donors, NAD or NADP as acceptor"/>
    <property type="evidence" value="ECO:0007669"/>
    <property type="project" value="TreeGrafter"/>
</dbReference>
<dbReference type="AlphaFoldDB" id="A0A9W9K9F8"/>
<evidence type="ECO:0000313" key="3">
    <source>
        <dbReference type="EMBL" id="KAJ5097486.1"/>
    </source>
</evidence>
<dbReference type="PROSITE" id="PS00061">
    <property type="entry name" value="ADH_SHORT"/>
    <property type="match status" value="1"/>
</dbReference>
<dbReference type="CDD" id="cd05233">
    <property type="entry name" value="SDR_c"/>
    <property type="match status" value="1"/>
</dbReference>
<name>A0A9W9K9F8_9EURO</name>
<dbReference type="PRINTS" id="PR00081">
    <property type="entry name" value="GDHRDH"/>
</dbReference>
<dbReference type="InterPro" id="IPR020904">
    <property type="entry name" value="Sc_DH/Rdtase_CS"/>
</dbReference>
<organism evidence="3 4">
    <name type="scientific">Penicillium angulare</name>
    <dbReference type="NCBI Taxonomy" id="116970"/>
    <lineage>
        <taxon>Eukaryota</taxon>
        <taxon>Fungi</taxon>
        <taxon>Dikarya</taxon>
        <taxon>Ascomycota</taxon>
        <taxon>Pezizomycotina</taxon>
        <taxon>Eurotiomycetes</taxon>
        <taxon>Eurotiomycetidae</taxon>
        <taxon>Eurotiales</taxon>
        <taxon>Aspergillaceae</taxon>
        <taxon>Penicillium</taxon>
    </lineage>
</organism>
<sequence>MLSGKVAIITGASSGIGRAMALKFAAEGASIVCADRNPNGPKQKETTHEHLQLRGDKSIFVAADVSDESSVQNIIQQAVREYGRIDIMINNAGIAHEASHPQPIWETTIDVFDSTWKVNVRGVFLGCKYAGEQMLKQRKATGRARNGTIINVASVLGILGKPGTPAYAAAKGGVIAMTRAIAMDFAPHGIHCNSILPGFTRTPMISATADVSDLEKELAKTHPLQRLGEPDEIANAALFLASEMSDGITSLNMSVDGGLHGKLGV</sequence>
<protein>
    <recommendedName>
        <fullName evidence="5">Short-chain dehydrogenase/reductase SDR</fullName>
    </recommendedName>
</protein>
<dbReference type="PRINTS" id="PR00080">
    <property type="entry name" value="SDRFAMILY"/>
</dbReference>
<dbReference type="InterPro" id="IPR036291">
    <property type="entry name" value="NAD(P)-bd_dom_sf"/>
</dbReference>
<evidence type="ECO:0008006" key="5">
    <source>
        <dbReference type="Google" id="ProtNLM"/>
    </source>
</evidence>
<proteinExistence type="inferred from homology"/>
<dbReference type="EMBL" id="JAPQKH010000005">
    <property type="protein sequence ID" value="KAJ5097486.1"/>
    <property type="molecule type" value="Genomic_DNA"/>
</dbReference>
<dbReference type="Pfam" id="PF13561">
    <property type="entry name" value="adh_short_C2"/>
    <property type="match status" value="1"/>
</dbReference>
<evidence type="ECO:0000256" key="1">
    <source>
        <dbReference type="ARBA" id="ARBA00006484"/>
    </source>
</evidence>
<dbReference type="InterPro" id="IPR002347">
    <property type="entry name" value="SDR_fam"/>
</dbReference>